<dbReference type="EMBL" id="SJOI01000001">
    <property type="protein sequence ID" value="TCL03054.1"/>
    <property type="molecule type" value="Genomic_DNA"/>
</dbReference>
<dbReference type="Proteomes" id="UP000294555">
    <property type="component" value="Unassembled WGS sequence"/>
</dbReference>
<protein>
    <submittedName>
        <fullName evidence="3">Hydantoinase/oxoprolinase-like protein</fullName>
    </submittedName>
</protein>
<dbReference type="SUPFAM" id="SSF53067">
    <property type="entry name" value="Actin-like ATPase domain"/>
    <property type="match status" value="2"/>
</dbReference>
<name>A0A4R1N709_9GAMM</name>
<dbReference type="InterPro" id="IPR002821">
    <property type="entry name" value="Hydantoinase_A"/>
</dbReference>
<feature type="domain" description="Hydantoinase A/oxoprolinase" evidence="1">
    <location>
        <begin position="200"/>
        <end position="370"/>
    </location>
</feature>
<dbReference type="InterPro" id="IPR045079">
    <property type="entry name" value="Oxoprolinase-like"/>
</dbReference>
<reference evidence="3 4" key="1">
    <citation type="submission" date="2019-02" db="EMBL/GenBank/DDBJ databases">
        <title>Investigation of anaerobic lignin degradation for improved lignocellulosic biofuels.</title>
        <authorList>
            <person name="Deangelis K."/>
        </authorList>
    </citation>
    <scope>NUCLEOTIDE SEQUENCE [LARGE SCALE GENOMIC DNA]</scope>
    <source>
        <strain evidence="3 4">159R</strain>
    </source>
</reference>
<dbReference type="Pfam" id="PF01968">
    <property type="entry name" value="Hydantoinase_A"/>
    <property type="match status" value="1"/>
</dbReference>
<evidence type="ECO:0000259" key="1">
    <source>
        <dbReference type="Pfam" id="PF01968"/>
    </source>
</evidence>
<evidence type="ECO:0000259" key="2">
    <source>
        <dbReference type="Pfam" id="PF05378"/>
    </source>
</evidence>
<evidence type="ECO:0000313" key="3">
    <source>
        <dbReference type="EMBL" id="TCL03054.1"/>
    </source>
</evidence>
<dbReference type="AlphaFoldDB" id="A0A4R1N709"/>
<accession>A0A4R1N709</accession>
<evidence type="ECO:0000313" key="4">
    <source>
        <dbReference type="Proteomes" id="UP000294555"/>
    </source>
</evidence>
<dbReference type="PANTHER" id="PTHR11365:SF10">
    <property type="entry name" value="HYDANTOINASE_OXOPROLINASE"/>
    <property type="match status" value="1"/>
</dbReference>
<gene>
    <name evidence="3" type="ORF">EZJ58_1095</name>
</gene>
<sequence>MTMTMTMTYRIGIDVGGTNTDAALLNRHGIVVARTKRPTTADIMSGIDDAITALLGEADIDKSAIRRAMLGTTHCTNAIVERKGLNPLAHFRLGAPATLAIPPLSDIPDDLRRLLSDRLFIVGGGYEYNGDPLAHLDEALIRRYLREVKGQVDSISVCGVFAPVSDVQERRVAVLAREELGPEIAVSLSGEIGSIGLLERENACILNAALHGAVRDITEGFDMALRRHDIHAEIYFGQNDGTLMTLRQARAFPIHTVASGPTNSIRGASYLADVRDALVVDVGGTTTDIGILSKGFPRESSHAAEIGGVRTNFRMPDIISIGLGGGSIVTVGAGNSIRIGPESVGYELTRRALIFGGDTITVTDISVAKGLMHLGDSRRIRHLSAELVERAYARYVGMVEDAIDRLKTQDDPIPVILVGGGAGLLPTRLRGASKVIRPVNADVANAAGVALAQVSGSVDTIVSLKHRDRESWLADAALKARAAAITAGAIPGTVEIIDLDTLPLAYMPGNAVRIRAKAVGSLKF</sequence>
<dbReference type="Pfam" id="PF05378">
    <property type="entry name" value="Hydant_A_N"/>
    <property type="match status" value="1"/>
</dbReference>
<dbReference type="GO" id="GO:0016787">
    <property type="term" value="F:hydrolase activity"/>
    <property type="evidence" value="ECO:0007669"/>
    <property type="project" value="InterPro"/>
</dbReference>
<dbReference type="Gene3D" id="3.30.420.40">
    <property type="match status" value="1"/>
</dbReference>
<keyword evidence="4" id="KW-1185">Reference proteome</keyword>
<feature type="domain" description="Hydantoinase/oxoprolinase N-terminal" evidence="2">
    <location>
        <begin position="10"/>
        <end position="179"/>
    </location>
</feature>
<dbReference type="InterPro" id="IPR008040">
    <property type="entry name" value="Hydant_A_N"/>
</dbReference>
<proteinExistence type="predicted"/>
<dbReference type="InterPro" id="IPR043129">
    <property type="entry name" value="ATPase_NBD"/>
</dbReference>
<dbReference type="PANTHER" id="PTHR11365">
    <property type="entry name" value="5-OXOPROLINASE RELATED"/>
    <property type="match status" value="1"/>
</dbReference>
<organism evidence="3 4">
    <name type="scientific">Sodalis ligni</name>
    <dbReference type="NCBI Taxonomy" id="2697027"/>
    <lineage>
        <taxon>Bacteria</taxon>
        <taxon>Pseudomonadati</taxon>
        <taxon>Pseudomonadota</taxon>
        <taxon>Gammaproteobacteria</taxon>
        <taxon>Enterobacterales</taxon>
        <taxon>Bruguierivoracaceae</taxon>
        <taxon>Sodalis</taxon>
    </lineage>
</organism>
<comment type="caution">
    <text evidence="3">The sequence shown here is derived from an EMBL/GenBank/DDBJ whole genome shotgun (WGS) entry which is preliminary data.</text>
</comment>